<gene>
    <name evidence="1" type="ORF">POCTA_138.1.T1000030</name>
</gene>
<evidence type="ECO:0000313" key="2">
    <source>
        <dbReference type="Proteomes" id="UP000683925"/>
    </source>
</evidence>
<protein>
    <submittedName>
        <fullName evidence="1">Uncharacterized protein</fullName>
    </submittedName>
</protein>
<dbReference type="EMBL" id="CAJJDP010000100">
    <property type="protein sequence ID" value="CAD8191501.1"/>
    <property type="molecule type" value="Genomic_DNA"/>
</dbReference>
<dbReference type="Proteomes" id="UP000683925">
    <property type="component" value="Unassembled WGS sequence"/>
</dbReference>
<organism evidence="1 2">
    <name type="scientific">Paramecium octaurelia</name>
    <dbReference type="NCBI Taxonomy" id="43137"/>
    <lineage>
        <taxon>Eukaryota</taxon>
        <taxon>Sar</taxon>
        <taxon>Alveolata</taxon>
        <taxon>Ciliophora</taxon>
        <taxon>Intramacronucleata</taxon>
        <taxon>Oligohymenophorea</taxon>
        <taxon>Peniculida</taxon>
        <taxon>Parameciidae</taxon>
        <taxon>Paramecium</taxon>
    </lineage>
</organism>
<accession>A0A8S1WS08</accession>
<dbReference type="AlphaFoldDB" id="A0A8S1WS08"/>
<evidence type="ECO:0000313" key="1">
    <source>
        <dbReference type="EMBL" id="CAD8191501.1"/>
    </source>
</evidence>
<reference evidence="1" key="1">
    <citation type="submission" date="2021-01" db="EMBL/GenBank/DDBJ databases">
        <authorList>
            <consortium name="Genoscope - CEA"/>
            <person name="William W."/>
        </authorList>
    </citation>
    <scope>NUCLEOTIDE SEQUENCE</scope>
</reference>
<proteinExistence type="predicted"/>
<sequence>MMCCIYLDNRLVIQLERFNQRFIQCYWTCRKLQQVGAYDKQGFISYDLSFIRAQNLNQTHNQVGSSIMEKFNFSLF</sequence>
<name>A0A8S1WS08_PAROT</name>
<comment type="caution">
    <text evidence="1">The sequence shown here is derived from an EMBL/GenBank/DDBJ whole genome shotgun (WGS) entry which is preliminary data.</text>
</comment>
<keyword evidence="2" id="KW-1185">Reference proteome</keyword>